<dbReference type="InterPro" id="IPR040442">
    <property type="entry name" value="Pyrv_kinase-like_dom_sf"/>
</dbReference>
<proteinExistence type="predicted"/>
<dbReference type="InterPro" id="IPR039556">
    <property type="entry name" value="ICL/PEPM"/>
</dbReference>
<protein>
    <submittedName>
        <fullName evidence="2">Isocitrate lyase/phosphoenolpyruvate mutase family protein</fullName>
    </submittedName>
</protein>
<gene>
    <name evidence="2" type="ORF">GCM10022419_090140</name>
</gene>
<dbReference type="PANTHER" id="PTHR42905:SF16">
    <property type="entry name" value="CARBOXYPHOSPHONOENOLPYRUVATE PHOSPHONOMUTASE-LIKE PROTEIN (AFU_ORTHOLOGUE AFUA_5G07230)"/>
    <property type="match status" value="1"/>
</dbReference>
<evidence type="ECO:0000313" key="2">
    <source>
        <dbReference type="EMBL" id="GAA3593182.1"/>
    </source>
</evidence>
<dbReference type="CDD" id="cd00377">
    <property type="entry name" value="ICL_PEPM"/>
    <property type="match status" value="1"/>
</dbReference>
<dbReference type="Gene3D" id="3.20.20.60">
    <property type="entry name" value="Phosphoenolpyruvate-binding domains"/>
    <property type="match status" value="1"/>
</dbReference>
<dbReference type="Proteomes" id="UP001500630">
    <property type="component" value="Unassembled WGS sequence"/>
</dbReference>
<accession>A0ABP6Z1G0</accession>
<reference evidence="3" key="1">
    <citation type="journal article" date="2019" name="Int. J. Syst. Evol. Microbiol.">
        <title>The Global Catalogue of Microorganisms (GCM) 10K type strain sequencing project: providing services to taxonomists for standard genome sequencing and annotation.</title>
        <authorList>
            <consortium name="The Broad Institute Genomics Platform"/>
            <consortium name="The Broad Institute Genome Sequencing Center for Infectious Disease"/>
            <person name="Wu L."/>
            <person name="Ma J."/>
        </authorList>
    </citation>
    <scope>NUCLEOTIDE SEQUENCE [LARGE SCALE GENOMIC DNA]</scope>
    <source>
        <strain evidence="3">JCM 17326</strain>
    </source>
</reference>
<dbReference type="InterPro" id="IPR015813">
    <property type="entry name" value="Pyrv/PenolPyrv_kinase-like_dom"/>
</dbReference>
<comment type="caution">
    <text evidence="2">The sequence shown here is derived from an EMBL/GenBank/DDBJ whole genome shotgun (WGS) entry which is preliminary data.</text>
</comment>
<feature type="region of interest" description="Disordered" evidence="1">
    <location>
        <begin position="1"/>
        <end position="27"/>
    </location>
</feature>
<keyword evidence="3" id="KW-1185">Reference proteome</keyword>
<dbReference type="EMBL" id="BAABDQ010000028">
    <property type="protein sequence ID" value="GAA3593182.1"/>
    <property type="molecule type" value="Genomic_DNA"/>
</dbReference>
<dbReference type="GO" id="GO:0016829">
    <property type="term" value="F:lyase activity"/>
    <property type="evidence" value="ECO:0007669"/>
    <property type="project" value="UniProtKB-KW"/>
</dbReference>
<evidence type="ECO:0000313" key="3">
    <source>
        <dbReference type="Proteomes" id="UP001500630"/>
    </source>
</evidence>
<dbReference type="SUPFAM" id="SSF51621">
    <property type="entry name" value="Phosphoenolpyruvate/pyruvate domain"/>
    <property type="match status" value="1"/>
</dbReference>
<sequence>MNFSDRREPPMNVSDLRDSPASSSDLREFPASFGELHRPGDPLLLPNAWDYGSAALLAAHGFPAIGTTSLGVSAVYGKPDAAGATRAETIELAEAIKDLGVLVTVDIEGGFSDDPAEVSDLVAGLAALGVAGVNLEDGRPDGTLRPVELHQRIIEAAKGHGVFVNARTDTCWLKTGDTRERVSAYEHADGIFVPGLSDLTEIAEIAAGTPRPLNVLYQPAGPTLAQLAAAGVARVSTGSLLYRAALQGALAAVLAARGEQAPPVPTYAEIAAMLPQPR</sequence>
<keyword evidence="2" id="KW-0456">Lyase</keyword>
<organism evidence="2 3">
    <name type="scientific">Nonomuraea rosea</name>
    <dbReference type="NCBI Taxonomy" id="638574"/>
    <lineage>
        <taxon>Bacteria</taxon>
        <taxon>Bacillati</taxon>
        <taxon>Actinomycetota</taxon>
        <taxon>Actinomycetes</taxon>
        <taxon>Streptosporangiales</taxon>
        <taxon>Streptosporangiaceae</taxon>
        <taxon>Nonomuraea</taxon>
    </lineage>
</organism>
<dbReference type="PANTHER" id="PTHR42905">
    <property type="entry name" value="PHOSPHOENOLPYRUVATE CARBOXYLASE"/>
    <property type="match status" value="1"/>
</dbReference>
<name>A0ABP6Z1G0_9ACTN</name>
<evidence type="ECO:0000256" key="1">
    <source>
        <dbReference type="SAM" id="MobiDB-lite"/>
    </source>
</evidence>
<dbReference type="Pfam" id="PF13714">
    <property type="entry name" value="PEP_mutase"/>
    <property type="match status" value="1"/>
</dbReference>